<dbReference type="Proteomes" id="UP000094527">
    <property type="component" value="Unassembled WGS sequence"/>
</dbReference>
<keyword evidence="17" id="KW-1185">Reference proteome</keyword>
<dbReference type="InterPro" id="IPR035966">
    <property type="entry name" value="PKF_sf"/>
</dbReference>
<dbReference type="InterPro" id="IPR000023">
    <property type="entry name" value="Phosphofructokinase_dom"/>
</dbReference>
<evidence type="ECO:0000256" key="2">
    <source>
        <dbReference type="ARBA" id="ARBA00004496"/>
    </source>
</evidence>
<dbReference type="Gene3D" id="3.40.50.460">
    <property type="entry name" value="Phosphofructokinase domain"/>
    <property type="match status" value="1"/>
</dbReference>
<comment type="subcellular location">
    <subcellularLocation>
        <location evidence="2">Cytoplasm</location>
    </subcellularLocation>
</comment>
<comment type="caution">
    <text evidence="16">The sequence shown here is derived from an EMBL/GenBank/DDBJ whole genome shotgun (WGS) entry which is preliminary data.</text>
</comment>
<name>A0A1D2NJ93_ORCCI</name>
<evidence type="ECO:0000256" key="1">
    <source>
        <dbReference type="ARBA" id="ARBA00001946"/>
    </source>
</evidence>
<dbReference type="GO" id="GO:0048029">
    <property type="term" value="F:monosaccharide binding"/>
    <property type="evidence" value="ECO:0007669"/>
    <property type="project" value="TreeGrafter"/>
</dbReference>
<dbReference type="EMBL" id="LJIJ01000031">
    <property type="protein sequence ID" value="ODN05036.1"/>
    <property type="molecule type" value="Genomic_DNA"/>
</dbReference>
<dbReference type="GO" id="GO:0003872">
    <property type="term" value="F:6-phosphofructokinase activity"/>
    <property type="evidence" value="ECO:0007669"/>
    <property type="project" value="UniProtKB-EC"/>
</dbReference>
<evidence type="ECO:0000256" key="6">
    <source>
        <dbReference type="ARBA" id="ARBA00022533"/>
    </source>
</evidence>
<evidence type="ECO:0000256" key="8">
    <source>
        <dbReference type="ARBA" id="ARBA00022723"/>
    </source>
</evidence>
<evidence type="ECO:0000313" key="16">
    <source>
        <dbReference type="EMBL" id="ODN05036.1"/>
    </source>
</evidence>
<accession>A0A1D2NJ93</accession>
<dbReference type="OMA" id="YGHERFA"/>
<dbReference type="GO" id="GO:0042802">
    <property type="term" value="F:identical protein binding"/>
    <property type="evidence" value="ECO:0007669"/>
    <property type="project" value="TreeGrafter"/>
</dbReference>
<dbReference type="SUPFAM" id="SSF53784">
    <property type="entry name" value="Phosphofructokinase"/>
    <property type="match status" value="1"/>
</dbReference>
<dbReference type="Pfam" id="PF00365">
    <property type="entry name" value="PFK"/>
    <property type="match status" value="1"/>
</dbReference>
<dbReference type="EC" id="2.7.1.11" evidence="4"/>
<evidence type="ECO:0000256" key="7">
    <source>
        <dbReference type="ARBA" id="ARBA00022679"/>
    </source>
</evidence>
<dbReference type="GO" id="GO:0016208">
    <property type="term" value="F:AMP binding"/>
    <property type="evidence" value="ECO:0007669"/>
    <property type="project" value="TreeGrafter"/>
</dbReference>
<dbReference type="PANTHER" id="PTHR13697">
    <property type="entry name" value="PHOSPHOFRUCTOKINASE"/>
    <property type="match status" value="1"/>
</dbReference>
<dbReference type="PROSITE" id="PS00433">
    <property type="entry name" value="PHOSPHOFRUCTOKINASE"/>
    <property type="match status" value="1"/>
</dbReference>
<dbReference type="GO" id="GO:0030388">
    <property type="term" value="P:fructose 1,6-bisphosphate metabolic process"/>
    <property type="evidence" value="ECO:0007669"/>
    <property type="project" value="TreeGrafter"/>
</dbReference>
<dbReference type="GO" id="GO:0005524">
    <property type="term" value="F:ATP binding"/>
    <property type="evidence" value="ECO:0007669"/>
    <property type="project" value="UniProtKB-KW"/>
</dbReference>
<proteinExistence type="predicted"/>
<evidence type="ECO:0000256" key="10">
    <source>
        <dbReference type="ARBA" id="ARBA00022777"/>
    </source>
</evidence>
<dbReference type="Gene3D" id="3.40.50.450">
    <property type="match status" value="1"/>
</dbReference>
<evidence type="ECO:0000256" key="13">
    <source>
        <dbReference type="ARBA" id="ARBA00023152"/>
    </source>
</evidence>
<dbReference type="GO" id="GO:0061621">
    <property type="term" value="P:canonical glycolysis"/>
    <property type="evidence" value="ECO:0007669"/>
    <property type="project" value="TreeGrafter"/>
</dbReference>
<evidence type="ECO:0000256" key="5">
    <source>
        <dbReference type="ARBA" id="ARBA00022490"/>
    </source>
</evidence>
<dbReference type="AlphaFoldDB" id="A0A1D2NJ93"/>
<dbReference type="UniPathway" id="UPA00109">
    <property type="reaction ID" value="UER00182"/>
</dbReference>
<keyword evidence="12" id="KW-0460">Magnesium</keyword>
<dbReference type="PRINTS" id="PR00476">
    <property type="entry name" value="PHFRCTKINASE"/>
</dbReference>
<evidence type="ECO:0000256" key="11">
    <source>
        <dbReference type="ARBA" id="ARBA00022840"/>
    </source>
</evidence>
<keyword evidence="10 16" id="KW-0418">Kinase</keyword>
<dbReference type="OrthoDB" id="537915at2759"/>
<evidence type="ECO:0000256" key="9">
    <source>
        <dbReference type="ARBA" id="ARBA00022741"/>
    </source>
</evidence>
<keyword evidence="8" id="KW-0479">Metal-binding</keyword>
<dbReference type="GO" id="GO:0006002">
    <property type="term" value="P:fructose 6-phosphate metabolic process"/>
    <property type="evidence" value="ECO:0007669"/>
    <property type="project" value="InterPro"/>
</dbReference>
<keyword evidence="11" id="KW-0067">ATP-binding</keyword>
<sequence>MDLFSGKTSYKGWLYSCRGHVGAPACGMNAAVRSFVRNCIYRGDTVLGVHDGMQGLTEGHIEEIKWSDVTGWISQGGAFLGTNRIVPTPETLPLIAEQIRKRNIQALLIIGGYEAFQTVLTLAENREKFKALCIPIMCIPATISNNVPGTDFSLGCDTALNEITEICDRIRQSAQGTKRRVFIVETMGGYCGYLATLAGLAGGADAAYIYEEPATIDDLVQDVKHMASKMATGGISRGLILRNEKANENYNTDFISNLYSEEGKQYFTTRVNVLGHMQQGGSPTPFDRNMGTKMAAKAVEWFIDKLTNEKNFSTPHSAVMLGIVRRQYRFTPIQELKLYTDFKHRIPCQQWWLNIRPLLRILAKHESTWTADEGMTVGVDENIEAIV</sequence>
<organism evidence="16 17">
    <name type="scientific">Orchesella cincta</name>
    <name type="common">Springtail</name>
    <name type="synonym">Podura cincta</name>
    <dbReference type="NCBI Taxonomy" id="48709"/>
    <lineage>
        <taxon>Eukaryota</taxon>
        <taxon>Metazoa</taxon>
        <taxon>Ecdysozoa</taxon>
        <taxon>Arthropoda</taxon>
        <taxon>Hexapoda</taxon>
        <taxon>Collembola</taxon>
        <taxon>Entomobryomorpha</taxon>
        <taxon>Entomobryoidea</taxon>
        <taxon>Orchesellidae</taxon>
        <taxon>Orchesellinae</taxon>
        <taxon>Orchesella</taxon>
    </lineage>
</organism>
<dbReference type="GO" id="GO:0005945">
    <property type="term" value="C:6-phosphofructokinase complex"/>
    <property type="evidence" value="ECO:0007669"/>
    <property type="project" value="TreeGrafter"/>
</dbReference>
<evidence type="ECO:0000256" key="4">
    <source>
        <dbReference type="ARBA" id="ARBA00012055"/>
    </source>
</evidence>
<dbReference type="GO" id="GO:0046872">
    <property type="term" value="F:metal ion binding"/>
    <property type="evidence" value="ECO:0007669"/>
    <property type="project" value="UniProtKB-KW"/>
</dbReference>
<comment type="catalytic activity">
    <reaction evidence="14">
        <text>beta-D-fructose 6-phosphate + ATP = beta-D-fructose 1,6-bisphosphate + ADP + H(+)</text>
        <dbReference type="Rhea" id="RHEA:16109"/>
        <dbReference type="ChEBI" id="CHEBI:15378"/>
        <dbReference type="ChEBI" id="CHEBI:30616"/>
        <dbReference type="ChEBI" id="CHEBI:32966"/>
        <dbReference type="ChEBI" id="CHEBI:57634"/>
        <dbReference type="ChEBI" id="CHEBI:456216"/>
        <dbReference type="EC" id="2.7.1.11"/>
    </reaction>
</comment>
<keyword evidence="6" id="KW-0021">Allosteric enzyme</keyword>
<evidence type="ECO:0000313" key="17">
    <source>
        <dbReference type="Proteomes" id="UP000094527"/>
    </source>
</evidence>
<reference evidence="16 17" key="1">
    <citation type="journal article" date="2016" name="Genome Biol. Evol.">
        <title>Gene Family Evolution Reflects Adaptation to Soil Environmental Stressors in the Genome of the Collembolan Orchesella cincta.</title>
        <authorList>
            <person name="Faddeeva-Vakhrusheva A."/>
            <person name="Derks M.F."/>
            <person name="Anvar S.Y."/>
            <person name="Agamennone V."/>
            <person name="Suring W."/>
            <person name="Smit S."/>
            <person name="van Straalen N.M."/>
            <person name="Roelofs D."/>
        </authorList>
    </citation>
    <scope>NUCLEOTIDE SEQUENCE [LARGE SCALE GENOMIC DNA]</scope>
    <source>
        <tissue evidence="16">Mixed pool</tissue>
    </source>
</reference>
<keyword evidence="5" id="KW-0963">Cytoplasm</keyword>
<dbReference type="PANTHER" id="PTHR13697:SF4">
    <property type="entry name" value="ATP-DEPENDENT 6-PHOSPHOFRUCTOKINASE"/>
    <property type="match status" value="1"/>
</dbReference>
<dbReference type="GO" id="GO:0070095">
    <property type="term" value="F:fructose-6-phosphate binding"/>
    <property type="evidence" value="ECO:0007669"/>
    <property type="project" value="TreeGrafter"/>
</dbReference>
<protein>
    <recommendedName>
        <fullName evidence="4">6-phosphofructokinase</fullName>
        <ecNumber evidence="4">2.7.1.11</ecNumber>
    </recommendedName>
</protein>
<evidence type="ECO:0000256" key="3">
    <source>
        <dbReference type="ARBA" id="ARBA00004679"/>
    </source>
</evidence>
<dbReference type="InterPro" id="IPR015912">
    <property type="entry name" value="Phosphofructokinase_CS"/>
</dbReference>
<dbReference type="InterPro" id="IPR022953">
    <property type="entry name" value="ATP_PFK"/>
</dbReference>
<gene>
    <name evidence="16" type="ORF">Ocin01_01653</name>
</gene>
<comment type="pathway">
    <text evidence="3">Carbohydrate degradation; glycolysis; D-glyceraldehyde 3-phosphate and glycerone phosphate from D-glucose: step 3/4.</text>
</comment>
<comment type="cofactor">
    <cofactor evidence="1">
        <name>Mg(2+)</name>
        <dbReference type="ChEBI" id="CHEBI:18420"/>
    </cofactor>
</comment>
<keyword evidence="9" id="KW-0547">Nucleotide-binding</keyword>
<evidence type="ECO:0000256" key="14">
    <source>
        <dbReference type="ARBA" id="ARBA00048070"/>
    </source>
</evidence>
<dbReference type="FunFam" id="3.40.50.460:FF:000008">
    <property type="entry name" value="ATP-dependent 6-phosphofructokinase"/>
    <property type="match status" value="1"/>
</dbReference>
<evidence type="ECO:0000259" key="15">
    <source>
        <dbReference type="Pfam" id="PF00365"/>
    </source>
</evidence>
<keyword evidence="7" id="KW-0808">Transferase</keyword>
<feature type="domain" description="Phosphofructokinase" evidence="15">
    <location>
        <begin position="20"/>
        <end position="301"/>
    </location>
</feature>
<keyword evidence="13" id="KW-0324">Glycolysis</keyword>
<dbReference type="STRING" id="48709.A0A1D2NJ93"/>
<evidence type="ECO:0000256" key="12">
    <source>
        <dbReference type="ARBA" id="ARBA00022842"/>
    </source>
</evidence>